<feature type="region of interest" description="Disordered" evidence="1">
    <location>
        <begin position="65"/>
        <end position="90"/>
    </location>
</feature>
<sequence>MRRKIIPLLTVLAILLVAVGSTAAAGSTGTNIDSTAETDANTISADAGICLVGADSPCNDAPIIEPVDSDKLNGSESELTETDSDADDGDVGICLVGVDSPCNEAPNDGPADGNKSVETGQSNEEEQIWIPEDQNRDGEIDDRFVTSFMGMFADMFSFI</sequence>
<dbReference type="EMBL" id="JBHSWV010000149">
    <property type="protein sequence ID" value="MFC6765416.1"/>
    <property type="molecule type" value="Genomic_DNA"/>
</dbReference>
<evidence type="ECO:0000313" key="3">
    <source>
        <dbReference type="Proteomes" id="UP001596383"/>
    </source>
</evidence>
<comment type="caution">
    <text evidence="2">The sequence shown here is derived from an EMBL/GenBank/DDBJ whole genome shotgun (WGS) entry which is preliminary data.</text>
</comment>
<organism evidence="2 3">
    <name type="scientific">Natrinema soli</name>
    <dbReference type="NCBI Taxonomy" id="1930624"/>
    <lineage>
        <taxon>Archaea</taxon>
        <taxon>Methanobacteriati</taxon>
        <taxon>Methanobacteriota</taxon>
        <taxon>Stenosarchaea group</taxon>
        <taxon>Halobacteria</taxon>
        <taxon>Halobacteriales</taxon>
        <taxon>Natrialbaceae</taxon>
        <taxon>Natrinema</taxon>
    </lineage>
</organism>
<reference evidence="2 3" key="1">
    <citation type="journal article" date="2019" name="Int. J. Syst. Evol. Microbiol.">
        <title>The Global Catalogue of Microorganisms (GCM) 10K type strain sequencing project: providing services to taxonomists for standard genome sequencing and annotation.</title>
        <authorList>
            <consortium name="The Broad Institute Genomics Platform"/>
            <consortium name="The Broad Institute Genome Sequencing Center for Infectious Disease"/>
            <person name="Wu L."/>
            <person name="Ma J."/>
        </authorList>
    </citation>
    <scope>NUCLEOTIDE SEQUENCE [LARGE SCALE GENOMIC DNA]</scope>
    <source>
        <strain evidence="2 3">LMG 29247</strain>
    </source>
</reference>
<feature type="region of interest" description="Disordered" evidence="1">
    <location>
        <begin position="102"/>
        <end position="138"/>
    </location>
</feature>
<proteinExistence type="predicted"/>
<dbReference type="AlphaFoldDB" id="A0ABD5SPW7"/>
<protein>
    <submittedName>
        <fullName evidence="2">Uncharacterized protein</fullName>
    </submittedName>
</protein>
<dbReference type="Proteomes" id="UP001596383">
    <property type="component" value="Unassembled WGS sequence"/>
</dbReference>
<accession>A0ABD5SPW7</accession>
<dbReference type="RefSeq" id="WP_273738439.1">
    <property type="nucleotide sequence ID" value="NZ_JAQIVI010000149.1"/>
</dbReference>
<name>A0ABD5SPW7_9EURY</name>
<evidence type="ECO:0000313" key="2">
    <source>
        <dbReference type="EMBL" id="MFC6765416.1"/>
    </source>
</evidence>
<gene>
    <name evidence="2" type="ORF">ACFQE6_10595</name>
</gene>
<keyword evidence="3" id="KW-1185">Reference proteome</keyword>
<evidence type="ECO:0000256" key="1">
    <source>
        <dbReference type="SAM" id="MobiDB-lite"/>
    </source>
</evidence>
<feature type="compositionally biased region" description="Acidic residues" evidence="1">
    <location>
        <begin position="78"/>
        <end position="90"/>
    </location>
</feature>